<dbReference type="InterPro" id="IPR051267">
    <property type="entry name" value="STEAP_metalloreductase"/>
</dbReference>
<dbReference type="InterPro" id="IPR028939">
    <property type="entry name" value="P5C_Rdtase_cat_N"/>
</dbReference>
<dbReference type="Proteomes" id="UP000727654">
    <property type="component" value="Unassembled WGS sequence"/>
</dbReference>
<dbReference type="Pfam" id="PF03807">
    <property type="entry name" value="F420_oxidored"/>
    <property type="match status" value="1"/>
</dbReference>
<evidence type="ECO:0000313" key="4">
    <source>
        <dbReference type="Proteomes" id="UP000727654"/>
    </source>
</evidence>
<protein>
    <recommendedName>
        <fullName evidence="2">Pyrroline-5-carboxylate reductase catalytic N-terminal domain-containing protein</fullName>
    </recommendedName>
</protein>
<evidence type="ECO:0000256" key="1">
    <source>
        <dbReference type="ARBA" id="ARBA00023002"/>
    </source>
</evidence>
<dbReference type="Gene3D" id="3.40.50.720">
    <property type="entry name" value="NAD(P)-binding Rossmann-like Domain"/>
    <property type="match status" value="1"/>
</dbReference>
<organism evidence="3 4">
    <name type="scientific">Cupriavidus laharis</name>
    <dbReference type="NCBI Taxonomy" id="151654"/>
    <lineage>
        <taxon>Bacteria</taxon>
        <taxon>Pseudomonadati</taxon>
        <taxon>Pseudomonadota</taxon>
        <taxon>Betaproteobacteria</taxon>
        <taxon>Burkholderiales</taxon>
        <taxon>Burkholderiaceae</taxon>
        <taxon>Cupriavidus</taxon>
    </lineage>
</organism>
<dbReference type="SUPFAM" id="SSF51735">
    <property type="entry name" value="NAD(P)-binding Rossmann-fold domains"/>
    <property type="match status" value="1"/>
</dbReference>
<dbReference type="PANTHER" id="PTHR14239:SF0">
    <property type="entry name" value="F420-DEPENDENT NADP REDUCTASE"/>
    <property type="match status" value="1"/>
</dbReference>
<dbReference type="PANTHER" id="PTHR14239">
    <property type="entry name" value="DUDULIN-RELATED"/>
    <property type="match status" value="1"/>
</dbReference>
<keyword evidence="4" id="KW-1185">Reference proteome</keyword>
<proteinExistence type="predicted"/>
<accession>A0ABM8X0K4</accession>
<keyword evidence="1" id="KW-0560">Oxidoreductase</keyword>
<feature type="domain" description="Pyrroline-5-carboxylate reductase catalytic N-terminal" evidence="2">
    <location>
        <begin position="10"/>
        <end position="106"/>
    </location>
</feature>
<reference evidence="3 4" key="1">
    <citation type="submission" date="2021-08" db="EMBL/GenBank/DDBJ databases">
        <authorList>
            <person name="Peeters C."/>
        </authorList>
    </citation>
    <scope>NUCLEOTIDE SEQUENCE [LARGE SCALE GENOMIC DNA]</scope>
    <source>
        <strain evidence="3 4">LMG 23992</strain>
    </source>
</reference>
<name>A0ABM8X0K4_9BURK</name>
<evidence type="ECO:0000313" key="3">
    <source>
        <dbReference type="EMBL" id="CAG9173395.1"/>
    </source>
</evidence>
<dbReference type="EMBL" id="CAJZAI010000005">
    <property type="protein sequence ID" value="CAG9173395.1"/>
    <property type="molecule type" value="Genomic_DNA"/>
</dbReference>
<dbReference type="InterPro" id="IPR010185">
    <property type="entry name" value="NpdG"/>
</dbReference>
<evidence type="ECO:0000259" key="2">
    <source>
        <dbReference type="Pfam" id="PF03807"/>
    </source>
</evidence>
<sequence length="233" mass="23588">MSITTEKPVIGILGGAGHEGSGLALRWAKAGYEVLLGSRSAERAAEAAAKLNAHAGGATILGMTNDAAAARAGIVVMTVPFSAQVSTAESVKALLEGKIFVDVTVPLVPPKVARVQLPASGSAVEALQQMLGGKVKVVSAFQNISAHLLADADKPIDCDVLVCGDDKDARDVVIGLAAAAGMRAFHGGPLANSAAAEALTSVLISLNQQYKVNVAGIRITGVPYLAVSDSVAR</sequence>
<dbReference type="InterPro" id="IPR036291">
    <property type="entry name" value="NAD(P)-bd_dom_sf"/>
</dbReference>
<dbReference type="RefSeq" id="WP_224080051.1">
    <property type="nucleotide sequence ID" value="NZ_CAJZAI010000005.1"/>
</dbReference>
<dbReference type="NCBIfam" id="TIGR01915">
    <property type="entry name" value="npdG"/>
    <property type="match status" value="1"/>
</dbReference>
<comment type="caution">
    <text evidence="3">The sequence shown here is derived from an EMBL/GenBank/DDBJ whole genome shotgun (WGS) entry which is preliminary data.</text>
</comment>
<gene>
    <name evidence="3" type="ORF">LMG23992_02437</name>
</gene>